<proteinExistence type="predicted"/>
<reference evidence="1 2" key="1">
    <citation type="submission" date="2015-08" db="EMBL/GenBank/DDBJ databases">
        <title>Next Generation Sequencing and Analysis of the Genome of Puccinia sorghi L Schw, the Causal Agent of Maize Common Rust.</title>
        <authorList>
            <person name="Rochi L."/>
            <person name="Burguener G."/>
            <person name="Darino M."/>
            <person name="Turjanski A."/>
            <person name="Kreff E."/>
            <person name="Dieguez M.J."/>
            <person name="Sacco F."/>
        </authorList>
    </citation>
    <scope>NUCLEOTIDE SEQUENCE [LARGE SCALE GENOMIC DNA]</scope>
    <source>
        <strain evidence="1 2">RO10H11247</strain>
    </source>
</reference>
<dbReference type="Proteomes" id="UP000037035">
    <property type="component" value="Unassembled WGS sequence"/>
</dbReference>
<comment type="caution">
    <text evidence="1">The sequence shown here is derived from an EMBL/GenBank/DDBJ whole genome shotgun (WGS) entry which is preliminary data.</text>
</comment>
<dbReference type="VEuPathDB" id="FungiDB:VP01_251g1"/>
<gene>
    <name evidence="1" type="ORF">VP01_251g1</name>
</gene>
<dbReference type="AlphaFoldDB" id="A0A0L6V5L8"/>
<protein>
    <submittedName>
        <fullName evidence="1">Uncharacterized protein</fullName>
    </submittedName>
</protein>
<keyword evidence="2" id="KW-1185">Reference proteome</keyword>
<sequence length="123" mass="14050">MILQTCCYIHKTTSNGLCHWAMEAEVTNIKQAWLSDVNSSNELTTNVNLSSLKILLDLLASNDSHNHLTQEKYLESTVLLPPNESNIKGYIDYLGIDDRKHTIDILMNNGFHSHKYEHHLSEL</sequence>
<name>A0A0L6V5L8_9BASI</name>
<dbReference type="EMBL" id="LAVV01007414">
    <property type="protein sequence ID" value="KNZ56009.1"/>
    <property type="molecule type" value="Genomic_DNA"/>
</dbReference>
<evidence type="ECO:0000313" key="1">
    <source>
        <dbReference type="EMBL" id="KNZ56009.1"/>
    </source>
</evidence>
<evidence type="ECO:0000313" key="2">
    <source>
        <dbReference type="Proteomes" id="UP000037035"/>
    </source>
</evidence>
<accession>A0A0L6V5L8</accession>
<organism evidence="1 2">
    <name type="scientific">Puccinia sorghi</name>
    <dbReference type="NCBI Taxonomy" id="27349"/>
    <lineage>
        <taxon>Eukaryota</taxon>
        <taxon>Fungi</taxon>
        <taxon>Dikarya</taxon>
        <taxon>Basidiomycota</taxon>
        <taxon>Pucciniomycotina</taxon>
        <taxon>Pucciniomycetes</taxon>
        <taxon>Pucciniales</taxon>
        <taxon>Pucciniaceae</taxon>
        <taxon>Puccinia</taxon>
    </lineage>
</organism>